<evidence type="ECO:0000313" key="2">
    <source>
        <dbReference type="EMBL" id="TCK04866.1"/>
    </source>
</evidence>
<evidence type="ECO:0008006" key="4">
    <source>
        <dbReference type="Google" id="ProtNLM"/>
    </source>
</evidence>
<protein>
    <recommendedName>
        <fullName evidence="4">Transmembrane anchor protein</fullName>
    </recommendedName>
</protein>
<name>A0A4V2PDF1_9GAMM</name>
<dbReference type="EMBL" id="SMFU01000010">
    <property type="protein sequence ID" value="TCK04866.1"/>
    <property type="molecule type" value="Genomic_DNA"/>
</dbReference>
<gene>
    <name evidence="2" type="ORF">CLV83_3315</name>
</gene>
<accession>A0A4V2PDF1</accession>
<reference evidence="2 3" key="1">
    <citation type="submission" date="2019-03" db="EMBL/GenBank/DDBJ databases">
        <title>Genomic Encyclopedia of Archaeal and Bacterial Type Strains, Phase II (KMG-II): from individual species to whole genera.</title>
        <authorList>
            <person name="Goeker M."/>
        </authorList>
    </citation>
    <scope>NUCLEOTIDE SEQUENCE [LARGE SCALE GENOMIC DNA]</scope>
    <source>
        <strain evidence="2 3">DSM 27697</strain>
    </source>
</reference>
<feature type="region of interest" description="Disordered" evidence="1">
    <location>
        <begin position="61"/>
        <end position="82"/>
    </location>
</feature>
<evidence type="ECO:0000256" key="1">
    <source>
        <dbReference type="SAM" id="MobiDB-lite"/>
    </source>
</evidence>
<dbReference type="AlphaFoldDB" id="A0A4V2PDF1"/>
<dbReference type="RefSeq" id="WP_132294857.1">
    <property type="nucleotide sequence ID" value="NZ_SMFU01000010.1"/>
</dbReference>
<evidence type="ECO:0000313" key="3">
    <source>
        <dbReference type="Proteomes" id="UP000294546"/>
    </source>
</evidence>
<dbReference type="Proteomes" id="UP000294546">
    <property type="component" value="Unassembled WGS sequence"/>
</dbReference>
<proteinExistence type="predicted"/>
<comment type="caution">
    <text evidence="2">The sequence shown here is derived from an EMBL/GenBank/DDBJ whole genome shotgun (WGS) entry which is preliminary data.</text>
</comment>
<keyword evidence="3" id="KW-1185">Reference proteome</keyword>
<organism evidence="2 3">
    <name type="scientific">Marinobacterium mangrovicola</name>
    <dbReference type="NCBI Taxonomy" id="1476959"/>
    <lineage>
        <taxon>Bacteria</taxon>
        <taxon>Pseudomonadati</taxon>
        <taxon>Pseudomonadota</taxon>
        <taxon>Gammaproteobacteria</taxon>
        <taxon>Oceanospirillales</taxon>
        <taxon>Oceanospirillaceae</taxon>
        <taxon>Marinobacterium</taxon>
    </lineage>
</organism>
<dbReference type="OrthoDB" id="952847at2"/>
<sequence length="186" mass="19898">MSDLSSSTPHTRSATSLTKLCGLASSVAALVYTCVILPAEFGIDPTGFGQFSGLIALSQPGTADAGTAPEEPGSRANTGSYSRHEIQLSLPAGEDLEYKFQLGQGDKFAYQWSSSEHVVHVDFHGEPAGDTTGYFESYSLGEVTGLEGTLTAPFDGSHGWYWRNDSDRAITINLQVQGRFEVLGIR</sequence>